<dbReference type="InterPro" id="IPR032675">
    <property type="entry name" value="LRR_dom_sf"/>
</dbReference>
<sequence>MYNDTVWMHDLLEEMGRNIVCQECLDDPGKRSRLWDYEDIDKVFKKNKGTGALKAMDIVSTYNEQQDVYWNHEAFLKMDNLKFLRICGILHVPTQLPNDLKILDWILYPSKSLQSSFQLDELVQLCLQQSKIEQLWIGIKNFDKLKFIDLTDSSDLIVTPNFTGVPNLEKLVLVRCTNLRKFHPSIRILEKLIHLNLQDCERLIRLPRKFGMESPVTLELSNCSKCKENPKFVCVDCFELADYIQSSDNILQGQCGRLPDIFDIIIPGSEIPKWFNHEFVGHELKAIREFIDFFSGGDQTSKNLEAHSGGNSHLMVPPVDFVEMTMLKLGSPELEISFTMAWLLWHNLDEIGLRVTASSVEPYAARWWNVIDESSCYI</sequence>
<evidence type="ECO:0000313" key="1">
    <source>
        <dbReference type="EMBL" id="KAF3953653.1"/>
    </source>
</evidence>
<dbReference type="PANTHER" id="PTHR11017:SF559">
    <property type="entry name" value="DISEASE RESISTANCE PROTEIN CHL1"/>
    <property type="match status" value="1"/>
</dbReference>
<dbReference type="Gene3D" id="3.80.10.10">
    <property type="entry name" value="Ribonuclease Inhibitor"/>
    <property type="match status" value="1"/>
</dbReference>
<dbReference type="PANTHER" id="PTHR11017">
    <property type="entry name" value="LEUCINE-RICH REPEAT-CONTAINING PROTEIN"/>
    <property type="match status" value="1"/>
</dbReference>
<reference evidence="1" key="1">
    <citation type="submission" date="2020-03" db="EMBL/GenBank/DDBJ databases">
        <title>Castanea mollissima Vanexum genome sequencing.</title>
        <authorList>
            <person name="Staton M."/>
        </authorList>
    </citation>
    <scope>NUCLEOTIDE SEQUENCE</scope>
    <source>
        <tissue evidence="1">Leaf</tissue>
    </source>
</reference>
<dbReference type="InterPro" id="IPR044974">
    <property type="entry name" value="Disease_R_plants"/>
</dbReference>
<protein>
    <submittedName>
        <fullName evidence="1">Uncharacterized protein</fullName>
    </submittedName>
</protein>
<accession>A0A8J4V9R9</accession>
<dbReference type="GO" id="GO:0006952">
    <property type="term" value="P:defense response"/>
    <property type="evidence" value="ECO:0007669"/>
    <property type="project" value="InterPro"/>
</dbReference>
<evidence type="ECO:0000313" key="2">
    <source>
        <dbReference type="Proteomes" id="UP000737018"/>
    </source>
</evidence>
<gene>
    <name evidence="1" type="ORF">CMV_020924</name>
</gene>
<dbReference type="Proteomes" id="UP000737018">
    <property type="component" value="Unassembled WGS sequence"/>
</dbReference>
<proteinExistence type="predicted"/>
<dbReference type="SUPFAM" id="SSF52058">
    <property type="entry name" value="L domain-like"/>
    <property type="match status" value="1"/>
</dbReference>
<organism evidence="1 2">
    <name type="scientific">Castanea mollissima</name>
    <name type="common">Chinese chestnut</name>
    <dbReference type="NCBI Taxonomy" id="60419"/>
    <lineage>
        <taxon>Eukaryota</taxon>
        <taxon>Viridiplantae</taxon>
        <taxon>Streptophyta</taxon>
        <taxon>Embryophyta</taxon>
        <taxon>Tracheophyta</taxon>
        <taxon>Spermatophyta</taxon>
        <taxon>Magnoliopsida</taxon>
        <taxon>eudicotyledons</taxon>
        <taxon>Gunneridae</taxon>
        <taxon>Pentapetalae</taxon>
        <taxon>rosids</taxon>
        <taxon>fabids</taxon>
        <taxon>Fagales</taxon>
        <taxon>Fagaceae</taxon>
        <taxon>Castanea</taxon>
    </lineage>
</organism>
<name>A0A8J4V9R9_9ROSI</name>
<comment type="caution">
    <text evidence="1">The sequence shown here is derived from an EMBL/GenBank/DDBJ whole genome shotgun (WGS) entry which is preliminary data.</text>
</comment>
<dbReference type="AlphaFoldDB" id="A0A8J4V9R9"/>
<keyword evidence="2" id="KW-1185">Reference proteome</keyword>
<dbReference type="OrthoDB" id="1936883at2759"/>
<dbReference type="EMBL" id="JRKL02003986">
    <property type="protein sequence ID" value="KAF3953653.1"/>
    <property type="molecule type" value="Genomic_DNA"/>
</dbReference>